<evidence type="ECO:0000313" key="1">
    <source>
        <dbReference type="EMBL" id="EUB63880.1"/>
    </source>
</evidence>
<evidence type="ECO:0000313" key="2">
    <source>
        <dbReference type="Proteomes" id="UP000019149"/>
    </source>
</evidence>
<dbReference type="EMBL" id="APAU02000004">
    <property type="protein sequence ID" value="EUB63880.1"/>
    <property type="molecule type" value="Genomic_DNA"/>
</dbReference>
<reference evidence="1 2" key="1">
    <citation type="journal article" date="2013" name="Nat. Genet.">
        <title>The genome of the hydatid tapeworm Echinococcus granulosus.</title>
        <authorList>
            <person name="Zheng H."/>
            <person name="Zhang W."/>
            <person name="Zhang L."/>
            <person name="Zhang Z."/>
            <person name="Li J."/>
            <person name="Lu G."/>
            <person name="Zhu Y."/>
            <person name="Wang Y."/>
            <person name="Huang Y."/>
            <person name="Liu J."/>
            <person name="Kang H."/>
            <person name="Chen J."/>
            <person name="Wang L."/>
            <person name="Chen A."/>
            <person name="Yu S."/>
            <person name="Gao Z."/>
            <person name="Jin L."/>
            <person name="Gu W."/>
            <person name="Wang Z."/>
            <person name="Zhao L."/>
            <person name="Shi B."/>
            <person name="Wen H."/>
            <person name="Lin R."/>
            <person name="Jones M.K."/>
            <person name="Brejova B."/>
            <person name="Vinar T."/>
            <person name="Zhao G."/>
            <person name="McManus D.P."/>
            <person name="Chen Z."/>
            <person name="Zhou Y."/>
            <person name="Wang S."/>
        </authorList>
    </citation>
    <scope>NUCLEOTIDE SEQUENCE [LARGE SCALE GENOMIC DNA]</scope>
</reference>
<accession>W6UQB0</accession>
<dbReference type="AlphaFoldDB" id="W6UQB0"/>
<protein>
    <submittedName>
        <fullName evidence="1">Uncharacterized protein</fullName>
    </submittedName>
</protein>
<organism evidence="1 2">
    <name type="scientific">Echinococcus granulosus</name>
    <name type="common">Hydatid tapeworm</name>
    <dbReference type="NCBI Taxonomy" id="6210"/>
    <lineage>
        <taxon>Eukaryota</taxon>
        <taxon>Metazoa</taxon>
        <taxon>Spiralia</taxon>
        <taxon>Lophotrochozoa</taxon>
        <taxon>Platyhelminthes</taxon>
        <taxon>Cestoda</taxon>
        <taxon>Eucestoda</taxon>
        <taxon>Cyclophyllidea</taxon>
        <taxon>Taeniidae</taxon>
        <taxon>Echinococcus</taxon>
        <taxon>Echinococcus granulosus group</taxon>
    </lineage>
</organism>
<dbReference type="GeneID" id="36336723"/>
<dbReference type="CTD" id="36336723"/>
<dbReference type="Proteomes" id="UP000019149">
    <property type="component" value="Unassembled WGS sequence"/>
</dbReference>
<proteinExistence type="predicted"/>
<dbReference type="RefSeq" id="XP_024355076.1">
    <property type="nucleotide sequence ID" value="XM_024490257.1"/>
</dbReference>
<comment type="caution">
    <text evidence="1">The sequence shown here is derived from an EMBL/GenBank/DDBJ whole genome shotgun (WGS) entry which is preliminary data.</text>
</comment>
<gene>
    <name evidence="1" type="ORF">EGR_01008</name>
</gene>
<dbReference type="OrthoDB" id="6252918at2759"/>
<keyword evidence="2" id="KW-1185">Reference proteome</keyword>
<sequence length="253" mass="29611">MSRTYPTKTHKGRYIERVMRIREKELLATKTLAETYMEDKARVFELLRKFKDWFSSHGEMLQCTIMQLEKSFEREYVFDILNSCGSPLGDVEHYVLYEIITHYGDRTFSFTNILDLMESIKYGRVQTVDLNIGLIESNSVAVFISAINGSIPYNPLNMHLMMDNETTVRQLIRYVKSEFNWPSREIQIYQAADCDQALEENVKLKDLKVEKNEEISEGIELFVDYSMGYIDNPLILSDHYFEDRTVDKALEGS</sequence>
<name>W6UQB0_ECHGR</name>
<dbReference type="KEGG" id="egl:EGR_01008"/>